<keyword evidence="3" id="KW-0808">Transferase</keyword>
<dbReference type="InterPro" id="IPR050219">
    <property type="entry name" value="DnaG_primase"/>
</dbReference>
<dbReference type="EMBL" id="LAZR01005327">
    <property type="protein sequence ID" value="KKN00845.1"/>
    <property type="molecule type" value="Genomic_DNA"/>
</dbReference>
<dbReference type="Gene3D" id="3.40.1360.10">
    <property type="match status" value="1"/>
</dbReference>
<dbReference type="Pfam" id="PF13662">
    <property type="entry name" value="Toprim_4"/>
    <property type="match status" value="1"/>
</dbReference>
<comment type="caution">
    <text evidence="10">The sequence shown here is derived from an EMBL/GenBank/DDBJ whole genome shotgun (WGS) entry which is preliminary data.</text>
</comment>
<organism evidence="10">
    <name type="scientific">marine sediment metagenome</name>
    <dbReference type="NCBI Taxonomy" id="412755"/>
    <lineage>
        <taxon>unclassified sequences</taxon>
        <taxon>metagenomes</taxon>
        <taxon>ecological metagenomes</taxon>
    </lineage>
</organism>
<keyword evidence="8" id="KW-0804">Transcription</keyword>
<keyword evidence="1" id="KW-0240">DNA-directed RNA polymerase</keyword>
<dbReference type="GO" id="GO:0008143">
    <property type="term" value="F:poly(A) binding"/>
    <property type="evidence" value="ECO:0007669"/>
    <property type="project" value="InterPro"/>
</dbReference>
<sequence>MIKITSQSDFTTKYIIEVKFNIKGVVEKSDIVGAIFGQTEGLLLDLDLRDLQKSGRIGRIEVETESSEGISKGFIKIPSSLTRKETALLAATVETVSRVGPCEAEISLIEIRDVRESKRKRIIERAAELLKEWDQKSLEQSEIEEKIDTDIKLGEIISWGSEKLPAGPDIDENSALIIVEGRADVLNLLRIGIKNTIAVQGTQIPKPVIKLTKKKESVTAFLDGDRGGTIILNELLQVAKIDYVARAPNGYEVEELTRKQLVKALQNKKPAKPYKSKKGRQKIAQEAIGSNEQSLKKILKKIKVKDDALIFDAIKNIKVGYSIGLSKNLEELYNIPTGELFEKIKNFKETQFLIIDGILTKRLLTLSINLKMKFIACKNKEDKIRIPEHPVVYFY</sequence>
<dbReference type="GO" id="GO:0005737">
    <property type="term" value="C:cytoplasm"/>
    <property type="evidence" value="ECO:0007669"/>
    <property type="project" value="TreeGrafter"/>
</dbReference>
<evidence type="ECO:0000256" key="5">
    <source>
        <dbReference type="ARBA" id="ARBA00022705"/>
    </source>
</evidence>
<evidence type="ECO:0000259" key="9">
    <source>
        <dbReference type="PROSITE" id="PS50880"/>
    </source>
</evidence>
<evidence type="ECO:0000256" key="7">
    <source>
        <dbReference type="ARBA" id="ARBA00022842"/>
    </source>
</evidence>
<accession>A0A0F9M0E0</accession>
<dbReference type="InterPro" id="IPR034154">
    <property type="entry name" value="TOPRIM_DnaG/twinkle"/>
</dbReference>
<dbReference type="PROSITE" id="PS50880">
    <property type="entry name" value="TOPRIM"/>
    <property type="match status" value="1"/>
</dbReference>
<name>A0A0F9M0E0_9ZZZZ</name>
<protein>
    <recommendedName>
        <fullName evidence="9">Toprim domain-containing protein</fullName>
    </recommendedName>
</protein>
<dbReference type="HAMAP" id="MF_00007">
    <property type="entry name" value="DNA_primase_DnaG_arc"/>
    <property type="match status" value="1"/>
</dbReference>
<keyword evidence="4" id="KW-0548">Nucleotidyltransferase</keyword>
<dbReference type="CDD" id="cd01029">
    <property type="entry name" value="TOPRIM_primases"/>
    <property type="match status" value="1"/>
</dbReference>
<dbReference type="GO" id="GO:0000428">
    <property type="term" value="C:DNA-directed RNA polymerase complex"/>
    <property type="evidence" value="ECO:0007669"/>
    <property type="project" value="UniProtKB-KW"/>
</dbReference>
<dbReference type="GO" id="GO:0000178">
    <property type="term" value="C:exosome (RNase complex)"/>
    <property type="evidence" value="ECO:0007669"/>
    <property type="project" value="InterPro"/>
</dbReference>
<dbReference type="AlphaFoldDB" id="A0A0F9M0E0"/>
<dbReference type="GO" id="GO:0006269">
    <property type="term" value="P:DNA replication, synthesis of primer"/>
    <property type="evidence" value="ECO:0007669"/>
    <property type="project" value="UniProtKB-KW"/>
</dbReference>
<dbReference type="InterPro" id="IPR020607">
    <property type="entry name" value="Primase_DnaG_arc"/>
</dbReference>
<feature type="domain" description="Toprim" evidence="9">
    <location>
        <begin position="174"/>
        <end position="249"/>
    </location>
</feature>
<dbReference type="SMART" id="SM00493">
    <property type="entry name" value="TOPRIM"/>
    <property type="match status" value="1"/>
</dbReference>
<keyword evidence="5" id="KW-0235">DNA replication</keyword>
<keyword evidence="2" id="KW-0639">Primosome</keyword>
<dbReference type="InterPro" id="IPR006171">
    <property type="entry name" value="TOPRIM_dom"/>
</dbReference>
<evidence type="ECO:0000256" key="4">
    <source>
        <dbReference type="ARBA" id="ARBA00022695"/>
    </source>
</evidence>
<evidence type="ECO:0000313" key="10">
    <source>
        <dbReference type="EMBL" id="KKN00845.1"/>
    </source>
</evidence>
<keyword evidence="6" id="KW-0479">Metal-binding</keyword>
<evidence type="ECO:0000256" key="1">
    <source>
        <dbReference type="ARBA" id="ARBA00022478"/>
    </source>
</evidence>
<dbReference type="SUPFAM" id="SSF56731">
    <property type="entry name" value="DNA primase core"/>
    <property type="match status" value="1"/>
</dbReference>
<evidence type="ECO:0000256" key="2">
    <source>
        <dbReference type="ARBA" id="ARBA00022515"/>
    </source>
</evidence>
<dbReference type="PANTHER" id="PTHR30313:SF2">
    <property type="entry name" value="DNA PRIMASE"/>
    <property type="match status" value="1"/>
</dbReference>
<keyword evidence="7" id="KW-0460">Magnesium</keyword>
<dbReference type="GO" id="GO:0046872">
    <property type="term" value="F:metal ion binding"/>
    <property type="evidence" value="ECO:0007669"/>
    <property type="project" value="UniProtKB-KW"/>
</dbReference>
<proteinExistence type="inferred from homology"/>
<dbReference type="PANTHER" id="PTHR30313">
    <property type="entry name" value="DNA PRIMASE"/>
    <property type="match status" value="1"/>
</dbReference>
<gene>
    <name evidence="10" type="ORF">LCGC14_1133670</name>
</gene>
<reference evidence="10" key="1">
    <citation type="journal article" date="2015" name="Nature">
        <title>Complex archaea that bridge the gap between prokaryotes and eukaryotes.</title>
        <authorList>
            <person name="Spang A."/>
            <person name="Saw J.H."/>
            <person name="Jorgensen S.L."/>
            <person name="Zaremba-Niedzwiedzka K."/>
            <person name="Martijn J."/>
            <person name="Lind A.E."/>
            <person name="van Eijk R."/>
            <person name="Schleper C."/>
            <person name="Guy L."/>
            <person name="Ettema T.J."/>
        </authorList>
    </citation>
    <scope>NUCLEOTIDE SEQUENCE</scope>
</reference>
<dbReference type="NCBIfam" id="NF003108">
    <property type="entry name" value="PRK04031.1-1"/>
    <property type="match status" value="1"/>
</dbReference>
<dbReference type="GO" id="GO:1990077">
    <property type="term" value="C:primosome complex"/>
    <property type="evidence" value="ECO:0007669"/>
    <property type="project" value="UniProtKB-KW"/>
</dbReference>
<evidence type="ECO:0000256" key="3">
    <source>
        <dbReference type="ARBA" id="ARBA00022679"/>
    </source>
</evidence>
<evidence type="ECO:0000256" key="6">
    <source>
        <dbReference type="ARBA" id="ARBA00022723"/>
    </source>
</evidence>
<dbReference type="GO" id="GO:0003899">
    <property type="term" value="F:DNA-directed RNA polymerase activity"/>
    <property type="evidence" value="ECO:0007669"/>
    <property type="project" value="InterPro"/>
</dbReference>
<evidence type="ECO:0000256" key="8">
    <source>
        <dbReference type="ARBA" id="ARBA00023163"/>
    </source>
</evidence>